<keyword evidence="2 5" id="KW-0238">DNA-binding</keyword>
<dbReference type="CDD" id="cd00093">
    <property type="entry name" value="HTH_XRE"/>
    <property type="match status" value="1"/>
</dbReference>
<dbReference type="PROSITE" id="PS50943">
    <property type="entry name" value="HTH_CROC1"/>
    <property type="match status" value="1"/>
</dbReference>
<accession>A0A0K1EFX1</accession>
<evidence type="ECO:0000313" key="6">
    <source>
        <dbReference type="Proteomes" id="UP000067626"/>
    </source>
</evidence>
<proteinExistence type="predicted"/>
<dbReference type="GO" id="GO:0003700">
    <property type="term" value="F:DNA-binding transcription factor activity"/>
    <property type="evidence" value="ECO:0007669"/>
    <property type="project" value="TreeGrafter"/>
</dbReference>
<name>A0A0K1EFX1_CHOCO</name>
<dbReference type="PANTHER" id="PTHR46797">
    <property type="entry name" value="HTH-TYPE TRANSCRIPTIONAL REGULATOR"/>
    <property type="match status" value="1"/>
</dbReference>
<dbReference type="Gene3D" id="2.60.120.10">
    <property type="entry name" value="Jelly Rolls"/>
    <property type="match status" value="1"/>
</dbReference>
<feature type="domain" description="HTH cro/C1-type" evidence="4">
    <location>
        <begin position="16"/>
        <end position="69"/>
    </location>
</feature>
<dbReference type="CDD" id="cd02209">
    <property type="entry name" value="cupin_XRE_C"/>
    <property type="match status" value="1"/>
</dbReference>
<dbReference type="InterPro" id="IPR001387">
    <property type="entry name" value="Cro/C1-type_HTH"/>
</dbReference>
<dbReference type="EMBL" id="CP012159">
    <property type="protein sequence ID" value="AKT39483.1"/>
    <property type="molecule type" value="Genomic_DNA"/>
</dbReference>
<organism evidence="5 6">
    <name type="scientific">Chondromyces crocatus</name>
    <dbReference type="NCBI Taxonomy" id="52"/>
    <lineage>
        <taxon>Bacteria</taxon>
        <taxon>Pseudomonadati</taxon>
        <taxon>Myxococcota</taxon>
        <taxon>Polyangia</taxon>
        <taxon>Polyangiales</taxon>
        <taxon>Polyangiaceae</taxon>
        <taxon>Chondromyces</taxon>
    </lineage>
</organism>
<dbReference type="Pfam" id="PF13560">
    <property type="entry name" value="HTH_31"/>
    <property type="match status" value="1"/>
</dbReference>
<dbReference type="InterPro" id="IPR010982">
    <property type="entry name" value="Lambda_DNA-bd_dom_sf"/>
</dbReference>
<dbReference type="KEGG" id="ccro:CMC5_036300"/>
<keyword evidence="6" id="KW-1185">Reference proteome</keyword>
<dbReference type="SMART" id="SM00530">
    <property type="entry name" value="HTH_XRE"/>
    <property type="match status" value="1"/>
</dbReference>
<dbReference type="SUPFAM" id="SSF51182">
    <property type="entry name" value="RmlC-like cupins"/>
    <property type="match status" value="1"/>
</dbReference>
<keyword evidence="1" id="KW-0805">Transcription regulation</keyword>
<dbReference type="Gene3D" id="1.10.260.40">
    <property type="entry name" value="lambda repressor-like DNA-binding domains"/>
    <property type="match status" value="1"/>
</dbReference>
<dbReference type="PANTHER" id="PTHR46797:SF23">
    <property type="entry name" value="HTH-TYPE TRANSCRIPTIONAL REGULATOR SUTR"/>
    <property type="match status" value="1"/>
</dbReference>
<keyword evidence="3" id="KW-0804">Transcription</keyword>
<sequence>MDTKGDLSGRLAKNTKQLREARGLTQLQIAKLAGVPRATWAHLESGEANPTLAVLDRAATALQVSIEELLSAPRANARFYAHGSLPVRTPGQATVRKLLPDPIPGMAIERVEIARGGRMVGVPHTPGTREYLTVESGEIQLIVAGETWSVTPGDVVVFRGDQRHSYHNPGRAPAIGYSVVVLARTDG</sequence>
<dbReference type="AlphaFoldDB" id="A0A0K1EFX1"/>
<reference evidence="5 6" key="1">
    <citation type="submission" date="2015-07" db="EMBL/GenBank/DDBJ databases">
        <title>Genome analysis of myxobacterium Chondromyces crocatus Cm c5 reveals a high potential for natural compound synthesis and the genetic basis for the loss of fruiting body formation.</title>
        <authorList>
            <person name="Zaburannyi N."/>
            <person name="Bunk B."/>
            <person name="Maier J."/>
            <person name="Overmann J."/>
            <person name="Mueller R."/>
        </authorList>
    </citation>
    <scope>NUCLEOTIDE SEQUENCE [LARGE SCALE GENOMIC DNA]</scope>
    <source>
        <strain evidence="5 6">Cm c5</strain>
    </source>
</reference>
<dbReference type="Pfam" id="PF07883">
    <property type="entry name" value="Cupin_2"/>
    <property type="match status" value="1"/>
</dbReference>
<evidence type="ECO:0000256" key="3">
    <source>
        <dbReference type="ARBA" id="ARBA00023163"/>
    </source>
</evidence>
<dbReference type="RefSeq" id="WP_050431558.1">
    <property type="nucleotide sequence ID" value="NZ_CP012159.1"/>
</dbReference>
<protein>
    <submittedName>
        <fullName evidence="5">DNA-binding protein</fullName>
    </submittedName>
</protein>
<evidence type="ECO:0000256" key="1">
    <source>
        <dbReference type="ARBA" id="ARBA00023015"/>
    </source>
</evidence>
<dbReference type="STRING" id="52.CMC5_036300"/>
<dbReference type="InterPro" id="IPR011051">
    <property type="entry name" value="RmlC_Cupin_sf"/>
</dbReference>
<dbReference type="GO" id="GO:0005829">
    <property type="term" value="C:cytosol"/>
    <property type="evidence" value="ECO:0007669"/>
    <property type="project" value="TreeGrafter"/>
</dbReference>
<gene>
    <name evidence="5" type="ORF">CMC5_036300</name>
</gene>
<dbReference type="Proteomes" id="UP000067626">
    <property type="component" value="Chromosome"/>
</dbReference>
<dbReference type="InterPro" id="IPR013096">
    <property type="entry name" value="Cupin_2"/>
</dbReference>
<dbReference type="InterPro" id="IPR014710">
    <property type="entry name" value="RmlC-like_jellyroll"/>
</dbReference>
<dbReference type="GO" id="GO:0003677">
    <property type="term" value="F:DNA binding"/>
    <property type="evidence" value="ECO:0007669"/>
    <property type="project" value="UniProtKB-KW"/>
</dbReference>
<evidence type="ECO:0000259" key="4">
    <source>
        <dbReference type="PROSITE" id="PS50943"/>
    </source>
</evidence>
<evidence type="ECO:0000313" key="5">
    <source>
        <dbReference type="EMBL" id="AKT39483.1"/>
    </source>
</evidence>
<dbReference type="OrthoDB" id="9814751at2"/>
<evidence type="ECO:0000256" key="2">
    <source>
        <dbReference type="ARBA" id="ARBA00023125"/>
    </source>
</evidence>
<dbReference type="InterPro" id="IPR050807">
    <property type="entry name" value="TransReg_Diox_bact_type"/>
</dbReference>